<comment type="caution">
    <text evidence="2">The sequence shown here is derived from an EMBL/GenBank/DDBJ whole genome shotgun (WGS) entry which is preliminary data.</text>
</comment>
<gene>
    <name evidence="2" type="ORF">PRMUPPPA20_19650</name>
</gene>
<feature type="domain" description="Glycosyl transferase family 1" evidence="1">
    <location>
        <begin position="197"/>
        <end position="339"/>
    </location>
</feature>
<dbReference type="RefSeq" id="WP_013064843.1">
    <property type="nucleotide sequence ID" value="NZ_BPTT01000001.1"/>
</dbReference>
<proteinExistence type="predicted"/>
<evidence type="ECO:0000313" key="3">
    <source>
        <dbReference type="Proteomes" id="UP000887097"/>
    </source>
</evidence>
<evidence type="ECO:0000313" key="2">
    <source>
        <dbReference type="EMBL" id="GJG33856.1"/>
    </source>
</evidence>
<dbReference type="AlphaFoldDB" id="A0AA37I8E0"/>
<dbReference type="SUPFAM" id="SSF53756">
    <property type="entry name" value="UDP-Glycosyltransferase/glycogen phosphorylase"/>
    <property type="match status" value="1"/>
</dbReference>
<accession>A0AA37I8E0</accession>
<dbReference type="Pfam" id="PF00534">
    <property type="entry name" value="Glycos_transf_1"/>
    <property type="match status" value="1"/>
</dbReference>
<dbReference type="Gene3D" id="3.40.50.2000">
    <property type="entry name" value="Glycogen Phosphorylase B"/>
    <property type="match status" value="2"/>
</dbReference>
<name>A0AA37I8E0_XYLRU</name>
<evidence type="ECO:0000259" key="1">
    <source>
        <dbReference type="Pfam" id="PF00534"/>
    </source>
</evidence>
<dbReference type="Proteomes" id="UP000887097">
    <property type="component" value="Unassembled WGS sequence"/>
</dbReference>
<dbReference type="CDD" id="cd03820">
    <property type="entry name" value="GT4_AmsD-like"/>
    <property type="match status" value="1"/>
</dbReference>
<dbReference type="InterPro" id="IPR001296">
    <property type="entry name" value="Glyco_trans_1"/>
</dbReference>
<protein>
    <submittedName>
        <fullName evidence="2">Glycosyl transferase</fullName>
    </submittedName>
</protein>
<organism evidence="2 3">
    <name type="scientific">Xylanibacter ruminicola</name>
    <name type="common">Prevotella ruminicola</name>
    <dbReference type="NCBI Taxonomy" id="839"/>
    <lineage>
        <taxon>Bacteria</taxon>
        <taxon>Pseudomonadati</taxon>
        <taxon>Bacteroidota</taxon>
        <taxon>Bacteroidia</taxon>
        <taxon>Bacteroidales</taxon>
        <taxon>Prevotellaceae</taxon>
        <taxon>Xylanibacter</taxon>
    </lineage>
</organism>
<dbReference type="OMA" id="NPRINHI"/>
<keyword evidence="2" id="KW-0808">Transferase</keyword>
<dbReference type="EMBL" id="BPTT01000001">
    <property type="protein sequence ID" value="GJG33856.1"/>
    <property type="molecule type" value="Genomic_DNA"/>
</dbReference>
<dbReference type="PANTHER" id="PTHR12526:SF630">
    <property type="entry name" value="GLYCOSYLTRANSFERASE"/>
    <property type="match status" value="1"/>
</dbReference>
<sequence>MRLIYVTDAFAVWGGLERVLADKMNYLSKCYGYDVILMTVFHGEHTIPFSLNPRINHIDVGVMLHKQYEYSGIKRYLVHRRLFVQLKDKIQKTLLQINGDIIVCAKLDFVGVLNEVRGRIPLIVESHTLCKADYYEKCGLLRRLHIMDYKLQVQKADAVVALTAGDAKDWQLYNKNVFVIPNVVHVNESYNYSECVEKRIIFVGRFTKQKDFKSLLKIWSLVFSRHQDWTLDVYTDGELHAPGVRVFKPVADIMEKYRNSSILLLTSSFEPFGLVLSEAMSCGLPVVSFDCPYGPADIITDGVDGFLIKNRDVQAFADRVCQLIKDKELRVRMGQEAIKSSQRYRADVIMPKWKELFESLCRKE</sequence>
<dbReference type="PANTHER" id="PTHR12526">
    <property type="entry name" value="GLYCOSYLTRANSFERASE"/>
    <property type="match status" value="1"/>
</dbReference>
<dbReference type="GeneID" id="31502506"/>
<reference evidence="2" key="1">
    <citation type="submission" date="2021-08" db="EMBL/GenBank/DDBJ databases">
        <title>Prevotella lacticifex sp. nov., isolated from rumen of cow.</title>
        <authorList>
            <person name="Shinkai T."/>
            <person name="Ikeyama N."/>
            <person name="Kumagai M."/>
            <person name="Ohmori H."/>
            <person name="Sakamoto M."/>
            <person name="Ohkuma M."/>
            <person name="Mitsumori M."/>
        </authorList>
    </citation>
    <scope>NUCLEOTIDE SEQUENCE</scope>
    <source>
        <strain evidence="2">JCM 8259</strain>
    </source>
</reference>
<dbReference type="GO" id="GO:0016757">
    <property type="term" value="F:glycosyltransferase activity"/>
    <property type="evidence" value="ECO:0007669"/>
    <property type="project" value="InterPro"/>
</dbReference>